<organism evidence="1 2">
    <name type="scientific">Kosakonia sacchari</name>
    <dbReference type="NCBI Taxonomy" id="1158459"/>
    <lineage>
        <taxon>Bacteria</taxon>
        <taxon>Pseudomonadati</taxon>
        <taxon>Pseudomonadota</taxon>
        <taxon>Gammaproteobacteria</taxon>
        <taxon>Enterobacterales</taxon>
        <taxon>Enterobacteriaceae</taxon>
        <taxon>Kosakonia</taxon>
    </lineage>
</organism>
<dbReference type="Proteomes" id="UP001302368">
    <property type="component" value="Chromosome"/>
</dbReference>
<evidence type="ECO:0000313" key="2">
    <source>
        <dbReference type="Proteomes" id="UP001302368"/>
    </source>
</evidence>
<dbReference type="RefSeq" id="WP_305737363.1">
    <property type="nucleotide sequence ID" value="NZ_CP137744.1"/>
</dbReference>
<proteinExistence type="predicted"/>
<reference evidence="1 2" key="1">
    <citation type="submission" date="2023-10" db="EMBL/GenBank/DDBJ databases">
        <title>Genome sequencing of the isolated polysaccharide-producing bacterium Kosakonia sacchari KS2022.</title>
        <authorList>
            <person name="Yi X."/>
        </authorList>
    </citation>
    <scope>NUCLEOTIDE SEQUENCE [LARGE SCALE GENOMIC DNA]</scope>
    <source>
        <strain evidence="1 2">KS2022</strain>
    </source>
</reference>
<evidence type="ECO:0000313" key="1">
    <source>
        <dbReference type="EMBL" id="WOZ77179.1"/>
    </source>
</evidence>
<gene>
    <name evidence="1" type="ORF">Q8Y70_21855</name>
</gene>
<protein>
    <submittedName>
        <fullName evidence="1">Uncharacterized protein</fullName>
    </submittedName>
</protein>
<accession>A0ABZ0MNX0</accession>
<sequence>MAKLKKLTMPYLKGRNDFNEFNKLKALRISRTKVTSHAGIIAALALSSLCLVYHPKLKAISEVHKLDNLSARYLEKYAALRGCCP</sequence>
<name>A0ABZ0MNX0_9ENTR</name>
<keyword evidence="2" id="KW-1185">Reference proteome</keyword>
<dbReference type="EMBL" id="CP137744">
    <property type="protein sequence ID" value="WOZ77179.1"/>
    <property type="molecule type" value="Genomic_DNA"/>
</dbReference>